<dbReference type="EMBL" id="JACHFY010000044">
    <property type="protein sequence ID" value="MBB5255128.1"/>
    <property type="molecule type" value="Genomic_DNA"/>
</dbReference>
<dbReference type="GO" id="GO:0008410">
    <property type="term" value="F:CoA-transferase activity"/>
    <property type="evidence" value="ECO:0007669"/>
    <property type="project" value="TreeGrafter"/>
</dbReference>
<proteinExistence type="predicted"/>
<dbReference type="KEGG" id="soh:D1869_13885"/>
<dbReference type="InterPro" id="IPR003673">
    <property type="entry name" value="CoA-Trfase_fam_III"/>
</dbReference>
<protein>
    <submittedName>
        <fullName evidence="2 3">CoA transferase</fullName>
    </submittedName>
</protein>
<dbReference type="Proteomes" id="UP000582213">
    <property type="component" value="Unassembled WGS sequence"/>
</dbReference>
<dbReference type="Gene3D" id="3.30.1540.10">
    <property type="entry name" value="formyl-coa transferase, domain 3"/>
    <property type="match status" value="1"/>
</dbReference>
<dbReference type="PANTHER" id="PTHR48207">
    <property type="entry name" value="SUCCINATE--HYDROXYMETHYLGLUTARATE COA-TRANSFERASE"/>
    <property type="match status" value="1"/>
</dbReference>
<dbReference type="InterPro" id="IPR050483">
    <property type="entry name" value="CoA-transferase_III_domain"/>
</dbReference>
<keyword evidence="4" id="KW-1185">Reference proteome</keyword>
<reference evidence="2 5" key="2">
    <citation type="submission" date="2020-08" db="EMBL/GenBank/DDBJ databases">
        <title>Genomic Encyclopedia of Type Strains, Phase IV (KMG-IV): sequencing the most valuable type-strain genomes for metagenomic binning, comparative biology and taxonomic classification.</title>
        <authorList>
            <person name="Goeker M."/>
        </authorList>
    </citation>
    <scope>NUCLEOTIDE SEQUENCE [LARGE SCALE GENOMIC DNA]</scope>
    <source>
        <strain evidence="2 5">DSM 12421</strain>
    </source>
</reference>
<dbReference type="AlphaFoldDB" id="A0A650CL04"/>
<reference evidence="3 4" key="1">
    <citation type="submission" date="2019-10" db="EMBL/GenBank/DDBJ databases">
        <title>Genome Sequences from Six Type Strain Members of the Archaeal Family Sulfolobaceae: Acidianus ambivalens, Acidianus infernus, Metallosphaera prunae, Stygiolobus azoricus, Sulfolobus metallicus, and Sulfurisphaera ohwakuensis.</title>
        <authorList>
            <person name="Counts J.A."/>
            <person name="Kelly R.M."/>
        </authorList>
    </citation>
    <scope>NUCLEOTIDE SEQUENCE [LARGE SCALE GENOMIC DNA]</scope>
    <source>
        <strain evidence="3 4">TA-1</strain>
    </source>
</reference>
<dbReference type="Pfam" id="PF02515">
    <property type="entry name" value="CoA_transf_3"/>
    <property type="match status" value="1"/>
</dbReference>
<accession>A0A650CL04</accession>
<dbReference type="InterPro" id="IPR044855">
    <property type="entry name" value="CoA-Trfase_III_dom3_sf"/>
</dbReference>
<dbReference type="Proteomes" id="UP000427373">
    <property type="component" value="Chromosome"/>
</dbReference>
<dbReference type="PANTHER" id="PTHR48207:SF3">
    <property type="entry name" value="SUCCINATE--HYDROXYMETHYLGLUTARATE COA-TRANSFERASE"/>
    <property type="match status" value="1"/>
</dbReference>
<dbReference type="GeneID" id="42802356"/>
<evidence type="ECO:0000313" key="2">
    <source>
        <dbReference type="EMBL" id="MBB5255128.1"/>
    </source>
</evidence>
<evidence type="ECO:0000313" key="4">
    <source>
        <dbReference type="Proteomes" id="UP000427373"/>
    </source>
</evidence>
<evidence type="ECO:0000313" key="3">
    <source>
        <dbReference type="EMBL" id="QGR18157.1"/>
    </source>
</evidence>
<dbReference type="RefSeq" id="WP_156015645.1">
    <property type="nucleotide sequence ID" value="NZ_CP045484.1"/>
</dbReference>
<dbReference type="OrthoDB" id="28444at2157"/>
<evidence type="ECO:0000313" key="5">
    <source>
        <dbReference type="Proteomes" id="UP000582213"/>
    </source>
</evidence>
<keyword evidence="1 3" id="KW-0808">Transferase</keyword>
<name>A0A650CL04_SULOH</name>
<dbReference type="EMBL" id="CP045484">
    <property type="protein sequence ID" value="QGR18157.1"/>
    <property type="molecule type" value="Genomic_DNA"/>
</dbReference>
<dbReference type="SUPFAM" id="SSF89796">
    <property type="entry name" value="CoA-transferase family III (CaiB/BaiF)"/>
    <property type="match status" value="1"/>
</dbReference>
<dbReference type="InterPro" id="IPR023606">
    <property type="entry name" value="CoA-Trfase_III_dom_1_sf"/>
</dbReference>
<organism evidence="3 4">
    <name type="scientific">Sulfurisphaera ohwakuensis</name>
    <dbReference type="NCBI Taxonomy" id="69656"/>
    <lineage>
        <taxon>Archaea</taxon>
        <taxon>Thermoproteota</taxon>
        <taxon>Thermoprotei</taxon>
        <taxon>Sulfolobales</taxon>
        <taxon>Sulfolobaceae</taxon>
        <taxon>Sulfurisphaera</taxon>
    </lineage>
</organism>
<evidence type="ECO:0000256" key="1">
    <source>
        <dbReference type="ARBA" id="ARBA00022679"/>
    </source>
</evidence>
<gene>
    <name evidence="3" type="ORF">D1869_13885</name>
    <name evidence="2" type="ORF">HNQ62_002903</name>
</gene>
<dbReference type="Gene3D" id="3.40.50.10540">
    <property type="entry name" value="Crotonobetainyl-coa:carnitine coa-transferase, domain 1"/>
    <property type="match status" value="1"/>
</dbReference>
<sequence>MYRVIELGHVVAAPFAGEILRHLGFEVIKVETLQGDLSRKDDVLGDSMFIFNNRGKKSISIDLKKEKGKEIFLKLVKNSNVLIENLSPYAMDRLGLSDDVIFSVNPSLVYCSLKGYPKGKYENLPAFGTIIEAESGIMDANGRARLPASITDMNASTYCVITILWALLMNKPGHYRVDIIQSNAVWLGYYLIAYQKLGKLFEGGSDELPFWAPYELFKSSDGREFYLAVSDNTKFEKLCKALGLVNLLNDERFKNNADRVKNRKILHEILQQKFSLMSLNEIIVILRNNDIPVGKLNSVKDLISSEGLVEWEMFKNIMIPKLPLPGSLNNQNVPDLGEDTLRILKELGYSENEIEKMIKEKIIAFNI</sequence>